<evidence type="ECO:0000313" key="1">
    <source>
        <dbReference type="EMBL" id="HIX74065.1"/>
    </source>
</evidence>
<proteinExistence type="predicted"/>
<reference evidence="1" key="1">
    <citation type="journal article" date="2021" name="PeerJ">
        <title>Extensive microbial diversity within the chicken gut microbiome revealed by metagenomics and culture.</title>
        <authorList>
            <person name="Gilroy R."/>
            <person name="Ravi A."/>
            <person name="Getino M."/>
            <person name="Pursley I."/>
            <person name="Horton D.L."/>
            <person name="Alikhan N.F."/>
            <person name="Baker D."/>
            <person name="Gharbi K."/>
            <person name="Hall N."/>
            <person name="Watson M."/>
            <person name="Adriaenssens E.M."/>
            <person name="Foster-Nyarko E."/>
            <person name="Jarju S."/>
            <person name="Secka A."/>
            <person name="Antonio M."/>
            <person name="Oren A."/>
            <person name="Chaudhuri R.R."/>
            <person name="La Ragione R."/>
            <person name="Hildebrand F."/>
            <person name="Pallen M.J."/>
        </authorList>
    </citation>
    <scope>NUCLEOTIDE SEQUENCE</scope>
    <source>
        <strain evidence="1">ChiGjej6B6-14162</strain>
    </source>
</reference>
<feature type="non-terminal residue" evidence="1">
    <location>
        <position position="1"/>
    </location>
</feature>
<protein>
    <submittedName>
        <fullName evidence="1">TonB-dependent receptor</fullName>
    </submittedName>
</protein>
<reference evidence="1" key="2">
    <citation type="submission" date="2021-04" db="EMBL/GenBank/DDBJ databases">
        <authorList>
            <person name="Gilroy R."/>
        </authorList>
    </citation>
    <scope>NUCLEOTIDE SEQUENCE</scope>
    <source>
        <strain evidence="1">ChiGjej6B6-14162</strain>
    </source>
</reference>
<sequence length="358" mass="40204">ETVKMFNVGYDFTAFNNRLTSSFDFYVKNTSDMLVDANWTYLAGGAEKPSVNIGSMRNVGVDFSVGWRGKIGQVSYNVNANASWYRNEVTKLGSSNLYTSTRISELNITTVGQPIAMFYGYQLDGIYKSVDDVLNYKNDNGGTVTPYGTTEESLNAQSWVGHYKFKDLNNDGRIDQDDRTIIGNPHPDLTGGINIGINWKDWDLSTYLYYSIGNDLYAHYQYYTYWGNLSNVYSRDRVQNAWNPETNPNGTLPLWVSGDTAPETTLSHSGYIQDGSFLRMQTLTLGYSLPKSVVSKLNLSRIRVYAQLANVFTLTGYEGLDPEVRSNNGDSSNDMMKGIDYGSYGMPKQYLIGLNVEF</sequence>
<dbReference type="Proteomes" id="UP000886740">
    <property type="component" value="Unassembled WGS sequence"/>
</dbReference>
<name>A0A9D2BEX9_9BACT</name>
<dbReference type="EMBL" id="DXEL01000028">
    <property type="protein sequence ID" value="HIX74065.1"/>
    <property type="molecule type" value="Genomic_DNA"/>
</dbReference>
<organism evidence="1 2">
    <name type="scientific">Candidatus Parabacteroides intestinipullorum</name>
    <dbReference type="NCBI Taxonomy" id="2838723"/>
    <lineage>
        <taxon>Bacteria</taxon>
        <taxon>Pseudomonadati</taxon>
        <taxon>Bacteroidota</taxon>
        <taxon>Bacteroidia</taxon>
        <taxon>Bacteroidales</taxon>
        <taxon>Tannerellaceae</taxon>
        <taxon>Parabacteroides</taxon>
    </lineage>
</organism>
<comment type="caution">
    <text evidence="1">The sequence shown here is derived from an EMBL/GenBank/DDBJ whole genome shotgun (WGS) entry which is preliminary data.</text>
</comment>
<accession>A0A9D2BEX9</accession>
<dbReference type="AlphaFoldDB" id="A0A9D2BEX9"/>
<keyword evidence="1" id="KW-0675">Receptor</keyword>
<dbReference type="SUPFAM" id="SSF56935">
    <property type="entry name" value="Porins"/>
    <property type="match status" value="1"/>
</dbReference>
<gene>
    <name evidence="1" type="ORF">H9977_03360</name>
</gene>
<evidence type="ECO:0000313" key="2">
    <source>
        <dbReference type="Proteomes" id="UP000886740"/>
    </source>
</evidence>